<accession>A0A3M6T9E7</accession>
<keyword evidence="3" id="KW-1185">Reference proteome</keyword>
<protein>
    <submittedName>
        <fullName evidence="2">Uncharacterized protein</fullName>
    </submittedName>
</protein>
<dbReference type="Proteomes" id="UP000275408">
    <property type="component" value="Unassembled WGS sequence"/>
</dbReference>
<organism evidence="2 3">
    <name type="scientific">Pocillopora damicornis</name>
    <name type="common">Cauliflower coral</name>
    <name type="synonym">Millepora damicornis</name>
    <dbReference type="NCBI Taxonomy" id="46731"/>
    <lineage>
        <taxon>Eukaryota</taxon>
        <taxon>Metazoa</taxon>
        <taxon>Cnidaria</taxon>
        <taxon>Anthozoa</taxon>
        <taxon>Hexacorallia</taxon>
        <taxon>Scleractinia</taxon>
        <taxon>Astrocoeniina</taxon>
        <taxon>Pocilloporidae</taxon>
        <taxon>Pocillopora</taxon>
    </lineage>
</organism>
<evidence type="ECO:0000256" key="1">
    <source>
        <dbReference type="SAM" id="MobiDB-lite"/>
    </source>
</evidence>
<evidence type="ECO:0000313" key="3">
    <source>
        <dbReference type="Proteomes" id="UP000275408"/>
    </source>
</evidence>
<evidence type="ECO:0000313" key="2">
    <source>
        <dbReference type="EMBL" id="RMX38017.1"/>
    </source>
</evidence>
<proteinExistence type="predicted"/>
<gene>
    <name evidence="2" type="ORF">pdam_00012278</name>
</gene>
<comment type="caution">
    <text evidence="2">The sequence shown here is derived from an EMBL/GenBank/DDBJ whole genome shotgun (WGS) entry which is preliminary data.</text>
</comment>
<sequence>MPGYKLEKRKLNNDPASDICCGGWWYKVNCTSAQDSNLRIHWSRLDSSDAGKSAPTTTETKIRPSRGFRSRRSLAYVKTEDLDSFFPSLTSCY</sequence>
<feature type="region of interest" description="Disordered" evidence="1">
    <location>
        <begin position="47"/>
        <end position="66"/>
    </location>
</feature>
<reference evidence="2 3" key="1">
    <citation type="journal article" date="2018" name="Sci. Rep.">
        <title>Comparative analysis of the Pocillopora damicornis genome highlights role of immune system in coral evolution.</title>
        <authorList>
            <person name="Cunning R."/>
            <person name="Bay R.A."/>
            <person name="Gillette P."/>
            <person name="Baker A.C."/>
            <person name="Traylor-Knowles N."/>
        </authorList>
    </citation>
    <scope>NUCLEOTIDE SEQUENCE [LARGE SCALE GENOMIC DNA]</scope>
    <source>
        <strain evidence="2">RSMAS</strain>
        <tissue evidence="2">Whole animal</tissue>
    </source>
</reference>
<dbReference type="EMBL" id="RCHS01004059">
    <property type="protein sequence ID" value="RMX38017.1"/>
    <property type="molecule type" value="Genomic_DNA"/>
</dbReference>
<dbReference type="AlphaFoldDB" id="A0A3M6T9E7"/>
<name>A0A3M6T9E7_POCDA</name>